<evidence type="ECO:0000313" key="4">
    <source>
        <dbReference type="Proteomes" id="UP000660339"/>
    </source>
</evidence>
<sequence>MAQDVYIGPMDSMVLVVAGVACLFLVVIVVVVVSVVASRGSSRRGPTGVTHRPGGYVGPVHTGSTSGDPVWTEEQTWMHNSGASSGGSDSGSGWSGGGSDSGGGWSGGGSDSGGGSSSGGGGSDSGSSSSSS</sequence>
<dbReference type="EMBL" id="BONJ01000002">
    <property type="protein sequence ID" value="GIG12694.1"/>
    <property type="molecule type" value="Genomic_DNA"/>
</dbReference>
<keyword evidence="2" id="KW-1133">Transmembrane helix</keyword>
<feature type="transmembrane region" description="Helical" evidence="2">
    <location>
        <begin position="12"/>
        <end position="37"/>
    </location>
</feature>
<organism evidence="3 4">
    <name type="scientific">Catellatospora methionotrophica</name>
    <dbReference type="NCBI Taxonomy" id="121620"/>
    <lineage>
        <taxon>Bacteria</taxon>
        <taxon>Bacillati</taxon>
        <taxon>Actinomycetota</taxon>
        <taxon>Actinomycetes</taxon>
        <taxon>Micromonosporales</taxon>
        <taxon>Micromonosporaceae</taxon>
        <taxon>Catellatospora</taxon>
    </lineage>
</organism>
<comment type="caution">
    <text evidence="3">The sequence shown here is derived from an EMBL/GenBank/DDBJ whole genome shotgun (WGS) entry which is preliminary data.</text>
</comment>
<feature type="region of interest" description="Disordered" evidence="1">
    <location>
        <begin position="39"/>
        <end position="132"/>
    </location>
</feature>
<protein>
    <submittedName>
        <fullName evidence="3">Uncharacterized protein</fullName>
    </submittedName>
</protein>
<keyword evidence="2" id="KW-0472">Membrane</keyword>
<evidence type="ECO:0000256" key="2">
    <source>
        <dbReference type="SAM" id="Phobius"/>
    </source>
</evidence>
<feature type="compositionally biased region" description="Polar residues" evidence="1">
    <location>
        <begin position="62"/>
        <end position="79"/>
    </location>
</feature>
<gene>
    <name evidence="3" type="ORF">Cme02nite_10260</name>
</gene>
<keyword evidence="2" id="KW-0812">Transmembrane</keyword>
<name>A0A8J3PDI1_9ACTN</name>
<evidence type="ECO:0000313" key="3">
    <source>
        <dbReference type="EMBL" id="GIG12694.1"/>
    </source>
</evidence>
<reference evidence="3" key="1">
    <citation type="submission" date="2021-01" db="EMBL/GenBank/DDBJ databases">
        <title>Whole genome shotgun sequence of Catellatospora methionotrophica NBRC 14553.</title>
        <authorList>
            <person name="Komaki H."/>
            <person name="Tamura T."/>
        </authorList>
    </citation>
    <scope>NUCLEOTIDE SEQUENCE</scope>
    <source>
        <strain evidence="3">NBRC 14553</strain>
    </source>
</reference>
<keyword evidence="4" id="KW-1185">Reference proteome</keyword>
<dbReference type="Proteomes" id="UP000660339">
    <property type="component" value="Unassembled WGS sequence"/>
</dbReference>
<evidence type="ECO:0000256" key="1">
    <source>
        <dbReference type="SAM" id="MobiDB-lite"/>
    </source>
</evidence>
<accession>A0A8J3PDI1</accession>
<dbReference type="AlphaFoldDB" id="A0A8J3PDI1"/>
<proteinExistence type="predicted"/>
<feature type="compositionally biased region" description="Gly residues" evidence="1">
    <location>
        <begin position="84"/>
        <end position="124"/>
    </location>
</feature>